<dbReference type="Proteomes" id="UP000265719">
    <property type="component" value="Chromosome"/>
</dbReference>
<dbReference type="KEGG" id="thao:NI17_015700"/>
<organism evidence="1 2">
    <name type="scientific">Thermobifida halotolerans</name>
    <dbReference type="NCBI Taxonomy" id="483545"/>
    <lineage>
        <taxon>Bacteria</taxon>
        <taxon>Bacillati</taxon>
        <taxon>Actinomycetota</taxon>
        <taxon>Actinomycetes</taxon>
        <taxon>Streptosporangiales</taxon>
        <taxon>Nocardiopsidaceae</taxon>
        <taxon>Thermobifida</taxon>
    </lineage>
</organism>
<dbReference type="RefSeq" id="WP_068693255.1">
    <property type="nucleotide sequence ID" value="NZ_CP063196.1"/>
</dbReference>
<keyword evidence="2" id="KW-1185">Reference proteome</keyword>
<evidence type="ECO:0000313" key="1">
    <source>
        <dbReference type="EMBL" id="UOE18278.1"/>
    </source>
</evidence>
<dbReference type="EMBL" id="CP063196">
    <property type="protein sequence ID" value="UOE18278.1"/>
    <property type="molecule type" value="Genomic_DNA"/>
</dbReference>
<protein>
    <submittedName>
        <fullName evidence="1">Uncharacterized protein</fullName>
    </submittedName>
</protein>
<dbReference type="AlphaFoldDB" id="A0A399G5C9"/>
<reference evidence="1" key="1">
    <citation type="submission" date="2020-10" db="EMBL/GenBank/DDBJ databases">
        <title>De novo genome project of the cellulose decomposer Thermobifida halotolerans type strain.</title>
        <authorList>
            <person name="Nagy I."/>
            <person name="Horvath B."/>
            <person name="Kukolya J."/>
            <person name="Nagy I."/>
            <person name="Orsini M."/>
        </authorList>
    </citation>
    <scope>NUCLEOTIDE SEQUENCE</scope>
    <source>
        <strain evidence="1">DSM 44931</strain>
    </source>
</reference>
<gene>
    <name evidence="1" type="ORF">NI17_015700</name>
</gene>
<accession>A0A399G5C9</accession>
<evidence type="ECO:0000313" key="2">
    <source>
        <dbReference type="Proteomes" id="UP000265719"/>
    </source>
</evidence>
<name>A0A399G5C9_9ACTN</name>
<sequence length="123" mass="13635">MHFVLRFLLYRSGIYWDPWKPGSPFDVSDIVTDAGLNVYRVRLEMEGKEDDLRQGRAVREGAQERSSRLADARTVLSRVVLGGRRAIPRGETEKAGVFSHLAFSDLLVLVCLGIGIAMTAGAE</sequence>
<proteinExistence type="predicted"/>